<organism evidence="3 4">
    <name type="scientific">Lineolata rhizophorae</name>
    <dbReference type="NCBI Taxonomy" id="578093"/>
    <lineage>
        <taxon>Eukaryota</taxon>
        <taxon>Fungi</taxon>
        <taxon>Dikarya</taxon>
        <taxon>Ascomycota</taxon>
        <taxon>Pezizomycotina</taxon>
        <taxon>Dothideomycetes</taxon>
        <taxon>Dothideomycetes incertae sedis</taxon>
        <taxon>Lineolatales</taxon>
        <taxon>Lineolataceae</taxon>
        <taxon>Lineolata</taxon>
    </lineage>
</organism>
<dbReference type="PANTHER" id="PTHR13357:SF1">
    <property type="entry name" value="NCK-INTERACTING PROTEIN WITH SH3 DOMAIN"/>
    <property type="match status" value="1"/>
</dbReference>
<protein>
    <recommendedName>
        <fullName evidence="2">SPIN90/Ldb17 leucine-rich domain-containing protein</fullName>
    </recommendedName>
</protein>
<dbReference type="GO" id="GO:0006897">
    <property type="term" value="P:endocytosis"/>
    <property type="evidence" value="ECO:0007669"/>
    <property type="project" value="TreeGrafter"/>
</dbReference>
<dbReference type="Proteomes" id="UP000799766">
    <property type="component" value="Unassembled WGS sequence"/>
</dbReference>
<dbReference type="InterPro" id="IPR016024">
    <property type="entry name" value="ARM-type_fold"/>
</dbReference>
<feature type="domain" description="SPIN90/Ldb17 leucine-rich" evidence="2">
    <location>
        <begin position="186"/>
        <end position="326"/>
    </location>
</feature>
<reference evidence="3" key="1">
    <citation type="journal article" date="2020" name="Stud. Mycol.">
        <title>101 Dothideomycetes genomes: a test case for predicting lifestyles and emergence of pathogens.</title>
        <authorList>
            <person name="Haridas S."/>
            <person name="Albert R."/>
            <person name="Binder M."/>
            <person name="Bloem J."/>
            <person name="Labutti K."/>
            <person name="Salamov A."/>
            <person name="Andreopoulos B."/>
            <person name="Baker S."/>
            <person name="Barry K."/>
            <person name="Bills G."/>
            <person name="Bluhm B."/>
            <person name="Cannon C."/>
            <person name="Castanera R."/>
            <person name="Culley D."/>
            <person name="Daum C."/>
            <person name="Ezra D."/>
            <person name="Gonzalez J."/>
            <person name="Henrissat B."/>
            <person name="Kuo A."/>
            <person name="Liang C."/>
            <person name="Lipzen A."/>
            <person name="Lutzoni F."/>
            <person name="Magnuson J."/>
            <person name="Mondo S."/>
            <person name="Nolan M."/>
            <person name="Ohm R."/>
            <person name="Pangilinan J."/>
            <person name="Park H.-J."/>
            <person name="Ramirez L."/>
            <person name="Alfaro M."/>
            <person name="Sun H."/>
            <person name="Tritt A."/>
            <person name="Yoshinaga Y."/>
            <person name="Zwiers L.-H."/>
            <person name="Turgeon B."/>
            <person name="Goodwin S."/>
            <person name="Spatafora J."/>
            <person name="Crous P."/>
            <person name="Grigoriev I."/>
        </authorList>
    </citation>
    <scope>NUCLEOTIDE SEQUENCE</scope>
    <source>
        <strain evidence="3">ATCC 16933</strain>
    </source>
</reference>
<dbReference type="GO" id="GO:0071933">
    <property type="term" value="F:Arp2/3 complex binding"/>
    <property type="evidence" value="ECO:0007669"/>
    <property type="project" value="TreeGrafter"/>
</dbReference>
<accession>A0A6A6P6G3</accession>
<keyword evidence="4" id="KW-1185">Reference proteome</keyword>
<dbReference type="GO" id="GO:0051666">
    <property type="term" value="P:actin cortical patch localization"/>
    <property type="evidence" value="ECO:0007669"/>
    <property type="project" value="TreeGrafter"/>
</dbReference>
<sequence>MELDVSYSLENEQQFWDELEDIVTKKCDSHEVIDNALRTYLHFTTNFRDQYLQSEDDVLRCTFKLLEACLYADHKEYVRRQLVYCLLQEDDPPTLHIITAFLLFDGIHHDETFEMMQTEGAFPRLIELIQSPNLNSDFRLHRLLLRLLYEMSRIQPLTWEDLVAVDDAFVLHLFQIIEQLSDDVNDPYHYPVIRVLLVLNEQYMVMSTASSQPLTNRVIKALSTHGHLYKTFGENLILLLNRESETSLQLLILKLLYLLFQSPSTAEYFYTNDLHVLLDVVVRNLLDLPADSAPATALRHTYLRVLHPLLANSQIAKEGAHYKRDEVRKLLALLTDEGKLSGIHFAPVDDTTARLVRRCEAVAWLRDPKEPIADKATPQKDRARRQMLGMSVHDARQTGSSLSMAEMAAQTERPGVVAPSRGERGRDKAGGETEGEKGERAEGDVVAMVGTGTGVTAARNGGGR</sequence>
<dbReference type="OrthoDB" id="445362at2759"/>
<feature type="compositionally biased region" description="Low complexity" evidence="1">
    <location>
        <begin position="444"/>
        <end position="464"/>
    </location>
</feature>
<dbReference type="AlphaFoldDB" id="A0A6A6P6G3"/>
<feature type="compositionally biased region" description="Basic and acidic residues" evidence="1">
    <location>
        <begin position="421"/>
        <end position="443"/>
    </location>
</feature>
<dbReference type="GO" id="GO:0000147">
    <property type="term" value="P:actin cortical patch assembly"/>
    <property type="evidence" value="ECO:0007669"/>
    <property type="project" value="TreeGrafter"/>
</dbReference>
<feature type="region of interest" description="Disordered" evidence="1">
    <location>
        <begin position="396"/>
        <end position="464"/>
    </location>
</feature>
<proteinExistence type="predicted"/>
<evidence type="ECO:0000259" key="2">
    <source>
        <dbReference type="Pfam" id="PF09431"/>
    </source>
</evidence>
<dbReference type="InterPro" id="IPR030125">
    <property type="entry name" value="SPIN90/Ldb17"/>
</dbReference>
<gene>
    <name evidence="3" type="ORF">BDY21DRAFT_317723</name>
</gene>
<dbReference type="PANTHER" id="PTHR13357">
    <property type="entry name" value="SH3 ADAPTER PROTEIN SPIN90 NCK INTERACTING PROTEIN WITH SH3 DOMAIN"/>
    <property type="match status" value="1"/>
</dbReference>
<dbReference type="InterPro" id="IPR018556">
    <property type="entry name" value="SPIN90/Ldb17_LRD"/>
</dbReference>
<evidence type="ECO:0000256" key="1">
    <source>
        <dbReference type="SAM" id="MobiDB-lite"/>
    </source>
</evidence>
<dbReference type="Pfam" id="PF09431">
    <property type="entry name" value="SPIN90_LRD"/>
    <property type="match status" value="1"/>
</dbReference>
<evidence type="ECO:0000313" key="4">
    <source>
        <dbReference type="Proteomes" id="UP000799766"/>
    </source>
</evidence>
<dbReference type="GO" id="GO:0030479">
    <property type="term" value="C:actin cortical patch"/>
    <property type="evidence" value="ECO:0007669"/>
    <property type="project" value="TreeGrafter"/>
</dbReference>
<dbReference type="SUPFAM" id="SSF48371">
    <property type="entry name" value="ARM repeat"/>
    <property type="match status" value="1"/>
</dbReference>
<name>A0A6A6P6G3_9PEZI</name>
<dbReference type="EMBL" id="MU001675">
    <property type="protein sequence ID" value="KAF2459596.1"/>
    <property type="molecule type" value="Genomic_DNA"/>
</dbReference>
<evidence type="ECO:0000313" key="3">
    <source>
        <dbReference type="EMBL" id="KAF2459596.1"/>
    </source>
</evidence>